<evidence type="ECO:0000256" key="1">
    <source>
        <dbReference type="SAM" id="SignalP"/>
    </source>
</evidence>
<name>A0A1G7DK49_PSEOR</name>
<organism evidence="2 3">
    <name type="scientific">Pseudonocardia oroxyli</name>
    <dbReference type="NCBI Taxonomy" id="366584"/>
    <lineage>
        <taxon>Bacteria</taxon>
        <taxon>Bacillati</taxon>
        <taxon>Actinomycetota</taxon>
        <taxon>Actinomycetes</taxon>
        <taxon>Pseudonocardiales</taxon>
        <taxon>Pseudonocardiaceae</taxon>
        <taxon>Pseudonocardia</taxon>
    </lineage>
</organism>
<dbReference type="Gene3D" id="3.40.190.10">
    <property type="entry name" value="Periplasmic binding protein-like II"/>
    <property type="match status" value="1"/>
</dbReference>
<feature type="signal peptide" evidence="1">
    <location>
        <begin position="1"/>
        <end position="24"/>
    </location>
</feature>
<dbReference type="OrthoDB" id="3595952at2"/>
<accession>A0A1G7DK49</accession>
<evidence type="ECO:0000313" key="3">
    <source>
        <dbReference type="Proteomes" id="UP000198967"/>
    </source>
</evidence>
<gene>
    <name evidence="2" type="ORF">SAMN05216377_10162</name>
</gene>
<reference evidence="2 3" key="1">
    <citation type="submission" date="2016-10" db="EMBL/GenBank/DDBJ databases">
        <authorList>
            <person name="de Groot N.N."/>
        </authorList>
    </citation>
    <scope>NUCLEOTIDE SEQUENCE [LARGE SCALE GENOMIC DNA]</scope>
    <source>
        <strain evidence="2 3">CGMCC 4.3143</strain>
    </source>
</reference>
<dbReference type="RefSeq" id="WP_093074730.1">
    <property type="nucleotide sequence ID" value="NZ_FNBE01000001.1"/>
</dbReference>
<evidence type="ECO:0000313" key="2">
    <source>
        <dbReference type="EMBL" id="SDE51891.1"/>
    </source>
</evidence>
<keyword evidence="3" id="KW-1185">Reference proteome</keyword>
<dbReference type="PROSITE" id="PS51257">
    <property type="entry name" value="PROKAR_LIPOPROTEIN"/>
    <property type="match status" value="1"/>
</dbReference>
<evidence type="ECO:0008006" key="4">
    <source>
        <dbReference type="Google" id="ProtNLM"/>
    </source>
</evidence>
<sequence length="387" mass="39979">MLRRTGLLVITALVLAGCGGGTQAASSGPAAPAAPAGGPLDLAAAGCPAKIVFQQDWQPEAEHGAMYSVVGPDRTIDAANKSVTGSLVAQGVDTGVDVEVRPGGPNVGFQPVPALMALDDSITLGAVNTDVALTATGNQAVVAVASQLTVSPQIIMWDPASHPGATTIQQAAAGGAPVVTSGDVLPALLAAKGVMAPSQSDTSYEGTPARFVADPTILQQGFATAEPYIYENEIPQWNKPIAFQKAADVGYSIYPEPLAVRADKLDALRPCLQKLVPIMQRAQLDYLANPGPTNDLIVELVNEYQTGWTYSAGVAAFSAKAQLEQGFVTNDPASGVFGRFDPARMQEIVNTFVPILQAQGSLPGPAPTPESLYTNEFIDPSISMGTS</sequence>
<dbReference type="EMBL" id="FNBE01000001">
    <property type="protein sequence ID" value="SDE51891.1"/>
    <property type="molecule type" value="Genomic_DNA"/>
</dbReference>
<protein>
    <recommendedName>
        <fullName evidence="4">ABC-type nitrate/sulfonate/bicarbonate transport system, substrate-binding protein</fullName>
    </recommendedName>
</protein>
<keyword evidence="1" id="KW-0732">Signal</keyword>
<dbReference type="AlphaFoldDB" id="A0A1G7DK49"/>
<feature type="chain" id="PRO_5011494923" description="ABC-type nitrate/sulfonate/bicarbonate transport system, substrate-binding protein" evidence="1">
    <location>
        <begin position="25"/>
        <end position="387"/>
    </location>
</feature>
<proteinExistence type="predicted"/>
<dbReference type="Proteomes" id="UP000198967">
    <property type="component" value="Unassembled WGS sequence"/>
</dbReference>
<dbReference type="STRING" id="366584.SAMN05216377_10162"/>